<reference evidence="2 3" key="1">
    <citation type="submission" date="2013-05" db="EMBL/GenBank/DDBJ databases">
        <title>The Genome Sequence of Corynebacterium pyruviciproducens 1773O (ATCC BAA-1742).</title>
        <authorList>
            <consortium name="The Broad Institute Genomics Platform"/>
            <person name="Earl A."/>
            <person name="Ward D."/>
            <person name="Feldgarden M."/>
            <person name="Gevers D."/>
            <person name="Tong J."/>
            <person name="Walker B."/>
            <person name="Young S."/>
            <person name="Zeng Q."/>
            <person name="Gargeya S."/>
            <person name="Fitzgerald M."/>
            <person name="Haas B."/>
            <person name="Abouelleil A."/>
            <person name="Allen A.W."/>
            <person name="Alvarado L."/>
            <person name="Arachchi H.M."/>
            <person name="Berlin A.M."/>
            <person name="Chapman S.B."/>
            <person name="Gainer-Dewar J."/>
            <person name="Goldberg J."/>
            <person name="Griggs A."/>
            <person name="Gujja S."/>
            <person name="Hansen M."/>
            <person name="Howarth C."/>
            <person name="Imamovic A."/>
            <person name="Ireland A."/>
            <person name="Larimer J."/>
            <person name="McCowan C."/>
            <person name="Murphy C."/>
            <person name="Pearson M."/>
            <person name="Poon T.W."/>
            <person name="Priest M."/>
            <person name="Roberts A."/>
            <person name="Saif S."/>
            <person name="Shea T."/>
            <person name="Sisk P."/>
            <person name="Sykes S."/>
            <person name="Wortman J."/>
            <person name="Nusbaum C."/>
            <person name="Birren B."/>
        </authorList>
    </citation>
    <scope>NUCLEOTIDE SEQUENCE [LARGE SCALE GENOMIC DNA]</scope>
    <source>
        <strain evidence="2 3">ATCC BAA-1742</strain>
    </source>
</reference>
<comment type="caution">
    <text evidence="2">The sequence shown here is derived from an EMBL/GenBank/DDBJ whole genome shotgun (WGS) entry which is preliminary data.</text>
</comment>
<feature type="transmembrane region" description="Helical" evidence="1">
    <location>
        <begin position="287"/>
        <end position="305"/>
    </location>
</feature>
<evidence type="ECO:0000256" key="1">
    <source>
        <dbReference type="SAM" id="Phobius"/>
    </source>
</evidence>
<evidence type="ECO:0000313" key="3">
    <source>
        <dbReference type="Proteomes" id="UP000014408"/>
    </source>
</evidence>
<proteinExistence type="predicted"/>
<feature type="transmembrane region" description="Helical" evidence="1">
    <location>
        <begin position="169"/>
        <end position="187"/>
    </location>
</feature>
<dbReference type="PANTHER" id="PTHR41771">
    <property type="entry name" value="MEMBRANE PROTEIN-RELATED"/>
    <property type="match status" value="1"/>
</dbReference>
<keyword evidence="1" id="KW-0812">Transmembrane</keyword>
<dbReference type="InterPro" id="IPR012507">
    <property type="entry name" value="YibE_F"/>
</dbReference>
<dbReference type="PANTHER" id="PTHR41771:SF1">
    <property type="entry name" value="MEMBRANE PROTEIN"/>
    <property type="match status" value="1"/>
</dbReference>
<protein>
    <recommendedName>
        <fullName evidence="4">YibE/F-like protein</fullName>
    </recommendedName>
</protein>
<feature type="transmembrane region" description="Helical" evidence="1">
    <location>
        <begin position="46"/>
        <end position="66"/>
    </location>
</feature>
<organism evidence="2 3">
    <name type="scientific">Corynebacterium pyruviciproducens ATCC BAA-1742</name>
    <dbReference type="NCBI Taxonomy" id="1125779"/>
    <lineage>
        <taxon>Bacteria</taxon>
        <taxon>Bacillati</taxon>
        <taxon>Actinomycetota</taxon>
        <taxon>Actinomycetes</taxon>
        <taxon>Mycobacteriales</taxon>
        <taxon>Corynebacteriaceae</taxon>
        <taxon>Corynebacterium</taxon>
    </lineage>
</organism>
<keyword evidence="1" id="KW-0472">Membrane</keyword>
<feature type="transmembrane region" description="Helical" evidence="1">
    <location>
        <begin position="346"/>
        <end position="368"/>
    </location>
</feature>
<evidence type="ECO:0000313" key="2">
    <source>
        <dbReference type="EMBL" id="EPD68351.1"/>
    </source>
</evidence>
<feature type="transmembrane region" description="Helical" evidence="1">
    <location>
        <begin position="388"/>
        <end position="410"/>
    </location>
</feature>
<accession>S2YVH3</accession>
<feature type="transmembrane region" description="Helical" evidence="1">
    <location>
        <begin position="217"/>
        <end position="238"/>
    </location>
</feature>
<keyword evidence="3" id="KW-1185">Reference proteome</keyword>
<evidence type="ECO:0008006" key="4">
    <source>
        <dbReference type="Google" id="ProtNLM"/>
    </source>
</evidence>
<dbReference type="EMBL" id="ATBY01000015">
    <property type="protein sequence ID" value="EPD68351.1"/>
    <property type="molecule type" value="Genomic_DNA"/>
</dbReference>
<dbReference type="AlphaFoldDB" id="S2YVH3"/>
<feature type="transmembrane region" description="Helical" evidence="1">
    <location>
        <begin position="245"/>
        <end position="267"/>
    </location>
</feature>
<dbReference type="HOGENOM" id="CLU_028166_3_0_11"/>
<name>S2YVH3_9CORY</name>
<dbReference type="PATRIC" id="fig|1125779.3.peg.1492"/>
<feature type="transmembrane region" description="Helical" evidence="1">
    <location>
        <begin position="194"/>
        <end position="211"/>
    </location>
</feature>
<gene>
    <name evidence="2" type="ORF">HMPREF1219_01531</name>
</gene>
<dbReference type="STRING" id="1125779.HMPREF1219_01531"/>
<keyword evidence="1" id="KW-1133">Transmembrane helix</keyword>
<dbReference type="eggNOG" id="COG5438">
    <property type="taxonomic scope" value="Bacteria"/>
</dbReference>
<dbReference type="Pfam" id="PF07907">
    <property type="entry name" value="YibE_F"/>
    <property type="match status" value="1"/>
</dbReference>
<dbReference type="Proteomes" id="UP000014408">
    <property type="component" value="Unassembled WGS sequence"/>
</dbReference>
<sequence>MARHAKPTSTTDATVASSSSFTAGSPFKAGSSFMKNPSNMTNPQRLLLAFIGICGALTLAGLVLLWPPSTAPAISDSFSSSFGLNQEYVRGTVTAVDPGGCPPPNEEGCKRNTVRIEEGPNKSISTHLITHEVAGEPQLNQGDKVLLTQTHTPDGYTYAFGDYQRGVPLAMWGIVICLAIVALAAWYGVRSLIGLTYSLGVILFFLVPALLHGGPAIPLAVTAVSAIVIVSVPLVHGLNWKSASALSGTLVSVLVTAVLATWAIGSTNLRGLGNDENLNLVLYLPEVQILGVMMCGFIVGAVGGLNDVTVAQASTVKELVGADPTARPWQLFSSAMKVGRDHVSSMTYTLVLTYTGAALPMLLIQYVSTRSAGLILTGDEVATELLRSGTGALAIVFAVPITTIIAAFVIPRRQTLYTTTTVDNDSVTP</sequence>